<organism evidence="2 3">
    <name type="scientific">Plesiocystis pacifica SIR-1</name>
    <dbReference type="NCBI Taxonomy" id="391625"/>
    <lineage>
        <taxon>Bacteria</taxon>
        <taxon>Pseudomonadati</taxon>
        <taxon>Myxococcota</taxon>
        <taxon>Polyangia</taxon>
        <taxon>Nannocystales</taxon>
        <taxon>Nannocystaceae</taxon>
        <taxon>Plesiocystis</taxon>
    </lineage>
</organism>
<keyword evidence="2" id="KW-0449">Lipoprotein</keyword>
<keyword evidence="3" id="KW-1185">Reference proteome</keyword>
<evidence type="ECO:0000313" key="2">
    <source>
        <dbReference type="EMBL" id="EDM78916.1"/>
    </source>
</evidence>
<feature type="compositionally biased region" description="Low complexity" evidence="1">
    <location>
        <begin position="62"/>
        <end position="72"/>
    </location>
</feature>
<sequence length="261" mass="26493">MLSVTPAPREGPTMARPTIFAHRSAHFSIALIAAFALACVDDPDAEDIDEGGTNDTAETGPDPEAACLPCDADPDAGADPFADCVPVFEPAAATVEAGGWNHDQLPDIVLGPPGGTLDTLSLGCGGVIVLGFQGAGIVDGPGPDFIVFENPFDASFPEPMVVEVSADGCEWFAYACDPLAPADSDCAGATPVAATPGSDIDPTDPELAGGDAFDLADVGLEQAFFVRLSDRSEATWDAQYCDPGQAGKGGADLDALASVHG</sequence>
<evidence type="ECO:0000256" key="1">
    <source>
        <dbReference type="SAM" id="MobiDB-lite"/>
    </source>
</evidence>
<dbReference type="STRING" id="391625.PPSIR1_03568"/>
<feature type="region of interest" description="Disordered" evidence="1">
    <location>
        <begin position="46"/>
        <end position="72"/>
    </location>
</feature>
<dbReference type="Proteomes" id="UP000005801">
    <property type="component" value="Unassembled WGS sequence"/>
</dbReference>
<reference evidence="2 3" key="1">
    <citation type="submission" date="2007-06" db="EMBL/GenBank/DDBJ databases">
        <authorList>
            <person name="Shimkets L."/>
            <person name="Ferriera S."/>
            <person name="Johnson J."/>
            <person name="Kravitz S."/>
            <person name="Beeson K."/>
            <person name="Sutton G."/>
            <person name="Rogers Y.-H."/>
            <person name="Friedman R."/>
            <person name="Frazier M."/>
            <person name="Venter J.C."/>
        </authorList>
    </citation>
    <scope>NUCLEOTIDE SEQUENCE [LARGE SCALE GENOMIC DNA]</scope>
    <source>
        <strain evidence="2 3">SIR-1</strain>
    </source>
</reference>
<comment type="caution">
    <text evidence="2">The sequence shown here is derived from an EMBL/GenBank/DDBJ whole genome shotgun (WGS) entry which is preliminary data.</text>
</comment>
<protein>
    <submittedName>
        <fullName evidence="2">Putative lipoprotein</fullName>
    </submittedName>
</protein>
<dbReference type="EMBL" id="ABCS01000025">
    <property type="protein sequence ID" value="EDM78916.1"/>
    <property type="molecule type" value="Genomic_DNA"/>
</dbReference>
<evidence type="ECO:0000313" key="3">
    <source>
        <dbReference type="Proteomes" id="UP000005801"/>
    </source>
</evidence>
<gene>
    <name evidence="2" type="ORF">PPSIR1_03568</name>
</gene>
<dbReference type="AlphaFoldDB" id="A6G5H3"/>
<proteinExistence type="predicted"/>
<name>A6G5H3_9BACT</name>
<dbReference type="eggNOG" id="ENOG5033CDI">
    <property type="taxonomic scope" value="Bacteria"/>
</dbReference>
<accession>A6G5H3</accession>